<dbReference type="Proteomes" id="UP000015106">
    <property type="component" value="Chromosome 6"/>
</dbReference>
<proteinExistence type="predicted"/>
<reference evidence="3" key="1">
    <citation type="journal article" date="2013" name="Nature">
        <title>Draft genome of the wheat A-genome progenitor Triticum urartu.</title>
        <authorList>
            <person name="Ling H.Q."/>
            <person name="Zhao S."/>
            <person name="Liu D."/>
            <person name="Wang J."/>
            <person name="Sun H."/>
            <person name="Zhang C."/>
            <person name="Fan H."/>
            <person name="Li D."/>
            <person name="Dong L."/>
            <person name="Tao Y."/>
            <person name="Gao C."/>
            <person name="Wu H."/>
            <person name="Li Y."/>
            <person name="Cui Y."/>
            <person name="Guo X."/>
            <person name="Zheng S."/>
            <person name="Wang B."/>
            <person name="Yu K."/>
            <person name="Liang Q."/>
            <person name="Yang W."/>
            <person name="Lou X."/>
            <person name="Chen J."/>
            <person name="Feng M."/>
            <person name="Jian J."/>
            <person name="Zhang X."/>
            <person name="Luo G."/>
            <person name="Jiang Y."/>
            <person name="Liu J."/>
            <person name="Wang Z."/>
            <person name="Sha Y."/>
            <person name="Zhang B."/>
            <person name="Wu H."/>
            <person name="Tang D."/>
            <person name="Shen Q."/>
            <person name="Xue P."/>
            <person name="Zou S."/>
            <person name="Wang X."/>
            <person name="Liu X."/>
            <person name="Wang F."/>
            <person name="Yang Y."/>
            <person name="An X."/>
            <person name="Dong Z."/>
            <person name="Zhang K."/>
            <person name="Zhang X."/>
            <person name="Luo M.C."/>
            <person name="Dvorak J."/>
            <person name="Tong Y."/>
            <person name="Wang J."/>
            <person name="Yang H."/>
            <person name="Li Z."/>
            <person name="Wang D."/>
            <person name="Zhang A."/>
            <person name="Wang J."/>
        </authorList>
    </citation>
    <scope>NUCLEOTIDE SEQUENCE</scope>
    <source>
        <strain evidence="3">cv. G1812</strain>
    </source>
</reference>
<dbReference type="Gramene" id="TuG1812G0600000379.01.T01">
    <property type="protein sequence ID" value="TuG1812G0600000379.01.T01"/>
    <property type="gene ID" value="TuG1812G0600000379.01"/>
</dbReference>
<name>A0A8R7URB7_TRIUA</name>
<sequence>MLGLLPPLPRPIGPWPGPLTPATGEGSKLDIQSSRPFLDPRRTSMCWRALPAAPKVAQQEPPSRGGKTLSTRIRFVCAGKGQPF</sequence>
<organism evidence="2 3">
    <name type="scientific">Triticum urartu</name>
    <name type="common">Red wild einkorn</name>
    <name type="synonym">Crithodium urartu</name>
    <dbReference type="NCBI Taxonomy" id="4572"/>
    <lineage>
        <taxon>Eukaryota</taxon>
        <taxon>Viridiplantae</taxon>
        <taxon>Streptophyta</taxon>
        <taxon>Embryophyta</taxon>
        <taxon>Tracheophyta</taxon>
        <taxon>Spermatophyta</taxon>
        <taxon>Magnoliopsida</taxon>
        <taxon>Liliopsida</taxon>
        <taxon>Poales</taxon>
        <taxon>Poaceae</taxon>
        <taxon>BOP clade</taxon>
        <taxon>Pooideae</taxon>
        <taxon>Triticodae</taxon>
        <taxon>Triticeae</taxon>
        <taxon>Triticinae</taxon>
        <taxon>Triticum</taxon>
    </lineage>
</organism>
<reference evidence="2" key="3">
    <citation type="submission" date="2022-06" db="UniProtKB">
        <authorList>
            <consortium name="EnsemblPlants"/>
        </authorList>
    </citation>
    <scope>IDENTIFICATION</scope>
</reference>
<dbReference type="EnsemblPlants" id="TuG1812G0600000379.01.T02">
    <property type="protein sequence ID" value="TuG1812G0600000379.01.T02"/>
    <property type="gene ID" value="TuG1812G0600000379.01"/>
</dbReference>
<evidence type="ECO:0000313" key="2">
    <source>
        <dbReference type="EnsemblPlants" id="TuG1812G0600000379.01.T01"/>
    </source>
</evidence>
<dbReference type="Gramene" id="TuG1812G0600000379.01.T02">
    <property type="protein sequence ID" value="TuG1812G0600000379.01.T02"/>
    <property type="gene ID" value="TuG1812G0600000379.01"/>
</dbReference>
<evidence type="ECO:0000313" key="3">
    <source>
        <dbReference type="Proteomes" id="UP000015106"/>
    </source>
</evidence>
<feature type="region of interest" description="Disordered" evidence="1">
    <location>
        <begin position="1"/>
        <end position="37"/>
    </location>
</feature>
<evidence type="ECO:0000256" key="1">
    <source>
        <dbReference type="SAM" id="MobiDB-lite"/>
    </source>
</evidence>
<keyword evidence="3" id="KW-1185">Reference proteome</keyword>
<protein>
    <submittedName>
        <fullName evidence="2">Uncharacterized protein</fullName>
    </submittedName>
</protein>
<reference evidence="2" key="2">
    <citation type="submission" date="2018-03" db="EMBL/GenBank/DDBJ databases">
        <title>The Triticum urartu genome reveals the dynamic nature of wheat genome evolution.</title>
        <authorList>
            <person name="Ling H."/>
            <person name="Ma B."/>
            <person name="Shi X."/>
            <person name="Liu H."/>
            <person name="Dong L."/>
            <person name="Sun H."/>
            <person name="Cao Y."/>
            <person name="Gao Q."/>
            <person name="Zheng S."/>
            <person name="Li Y."/>
            <person name="Yu Y."/>
            <person name="Du H."/>
            <person name="Qi M."/>
            <person name="Li Y."/>
            <person name="Yu H."/>
            <person name="Cui Y."/>
            <person name="Wang N."/>
            <person name="Chen C."/>
            <person name="Wu H."/>
            <person name="Zhao Y."/>
            <person name="Zhang J."/>
            <person name="Li Y."/>
            <person name="Zhou W."/>
            <person name="Zhang B."/>
            <person name="Hu W."/>
            <person name="Eijk M."/>
            <person name="Tang J."/>
            <person name="Witsenboer H."/>
            <person name="Zhao S."/>
            <person name="Li Z."/>
            <person name="Zhang A."/>
            <person name="Wang D."/>
            <person name="Liang C."/>
        </authorList>
    </citation>
    <scope>NUCLEOTIDE SEQUENCE [LARGE SCALE GENOMIC DNA]</scope>
    <source>
        <strain evidence="2">cv. G1812</strain>
    </source>
</reference>
<feature type="compositionally biased region" description="Pro residues" evidence="1">
    <location>
        <begin position="1"/>
        <end position="19"/>
    </location>
</feature>
<dbReference type="AlphaFoldDB" id="A0A8R7URB7"/>
<dbReference type="EnsemblPlants" id="TuG1812G0600000379.01.T01">
    <property type="protein sequence ID" value="TuG1812G0600000379.01.T01"/>
    <property type="gene ID" value="TuG1812G0600000379.01"/>
</dbReference>
<accession>A0A8R7URB7</accession>